<name>A0A9X1HR60_9BACT</name>
<reference evidence="3" key="1">
    <citation type="submission" date="2021-09" db="EMBL/GenBank/DDBJ databases">
        <title>Fulvivirga sp. isolated from coastal sediment.</title>
        <authorList>
            <person name="Yu H."/>
        </authorList>
    </citation>
    <scope>NUCLEOTIDE SEQUENCE</scope>
    <source>
        <strain evidence="3">1062</strain>
    </source>
</reference>
<dbReference type="RefSeq" id="WP_225697638.1">
    <property type="nucleotide sequence ID" value="NZ_JAIXNE010000002.1"/>
</dbReference>
<dbReference type="EMBL" id="JAIXNE010000003">
    <property type="protein sequence ID" value="MCA6075700.1"/>
    <property type="molecule type" value="Genomic_DNA"/>
</dbReference>
<gene>
    <name evidence="1" type="ORF">LDX50_06565</name>
    <name evidence="2" type="ORF">LDX50_12535</name>
    <name evidence="3" type="ORF">LDX50_18255</name>
</gene>
<dbReference type="EMBL" id="JAIXNE010000002">
    <property type="protein sequence ID" value="MCA6074523.1"/>
    <property type="molecule type" value="Genomic_DNA"/>
</dbReference>
<dbReference type="Proteomes" id="UP001139409">
    <property type="component" value="Unassembled WGS sequence"/>
</dbReference>
<comment type="caution">
    <text evidence="3">The sequence shown here is derived from an EMBL/GenBank/DDBJ whole genome shotgun (WGS) entry which is preliminary data.</text>
</comment>
<organism evidence="3 4">
    <name type="scientific">Fulvivirga sedimenti</name>
    <dbReference type="NCBI Taxonomy" id="2879465"/>
    <lineage>
        <taxon>Bacteria</taxon>
        <taxon>Pseudomonadati</taxon>
        <taxon>Bacteroidota</taxon>
        <taxon>Cytophagia</taxon>
        <taxon>Cytophagales</taxon>
        <taxon>Fulvivirgaceae</taxon>
        <taxon>Fulvivirga</taxon>
    </lineage>
</organism>
<protein>
    <submittedName>
        <fullName evidence="3">Uncharacterized protein</fullName>
    </submittedName>
</protein>
<sequence length="358" mass="40345">MKINFTLIFALLVAALSGCQEEVVEITDPSPQNVVTANSQTAILIQRTATNDGSFDNIVDGSSCIYLAFPYSVYLNDIEYLVSSSDDLDDLEKLIEESDDDDSFDIKYPITVVTSDYSEILVNNEDQLEALTEDCTEGGADDDIECLDFEYPFTISVYDASNQLADVITINNDKELYELIDNLDDDDFISFNFPITIVLWDGQEIVVRDNDSLEDLIEDVADDCDEDDDNDFDDDDVDDSEFVSVITDGRWMVSLLNDEIDYTSDLQSYILEFRPDGILHLKNNDREIVGTWESDGNSGNIELEISIEDNGVDLDDAIKALKNSWEIISYDETEIKSTDDLEEQTDEDTAFLTLKKLN</sequence>
<dbReference type="PROSITE" id="PS51257">
    <property type="entry name" value="PROKAR_LIPOPROTEIN"/>
    <property type="match status" value="1"/>
</dbReference>
<evidence type="ECO:0000313" key="3">
    <source>
        <dbReference type="EMBL" id="MCA6076828.1"/>
    </source>
</evidence>
<evidence type="ECO:0000313" key="1">
    <source>
        <dbReference type="EMBL" id="MCA6074523.1"/>
    </source>
</evidence>
<dbReference type="EMBL" id="JAIXNE010000004">
    <property type="protein sequence ID" value="MCA6076828.1"/>
    <property type="molecule type" value="Genomic_DNA"/>
</dbReference>
<proteinExistence type="predicted"/>
<keyword evidence="4" id="KW-1185">Reference proteome</keyword>
<evidence type="ECO:0000313" key="2">
    <source>
        <dbReference type="EMBL" id="MCA6075700.1"/>
    </source>
</evidence>
<evidence type="ECO:0000313" key="4">
    <source>
        <dbReference type="Proteomes" id="UP001139409"/>
    </source>
</evidence>
<dbReference type="AlphaFoldDB" id="A0A9X1HR60"/>
<accession>A0A9X1HR60</accession>